<reference evidence="2 3" key="1">
    <citation type="journal article" date="2020" name="Nature">
        <title>Six reference-quality genomes reveal evolution of bat adaptations.</title>
        <authorList>
            <person name="Jebb D."/>
            <person name="Huang Z."/>
            <person name="Pippel M."/>
            <person name="Hughes G.M."/>
            <person name="Lavrichenko K."/>
            <person name="Devanna P."/>
            <person name="Winkler S."/>
            <person name="Jermiin L.S."/>
            <person name="Skirmuntt E.C."/>
            <person name="Katzourakis A."/>
            <person name="Burkitt-Gray L."/>
            <person name="Ray D.A."/>
            <person name="Sullivan K.A.M."/>
            <person name="Roscito J.G."/>
            <person name="Kirilenko B.M."/>
            <person name="Davalos L.M."/>
            <person name="Corthals A.P."/>
            <person name="Power M.L."/>
            <person name="Jones G."/>
            <person name="Ransome R.D."/>
            <person name="Dechmann D.K.N."/>
            <person name="Locatelli A.G."/>
            <person name="Puechmaille S.J."/>
            <person name="Fedrigo O."/>
            <person name="Jarvis E.D."/>
            <person name="Hiller M."/>
            <person name="Vernes S.C."/>
            <person name="Myers E.W."/>
            <person name="Teeling E.C."/>
        </authorList>
    </citation>
    <scope>NUCLEOTIDE SEQUENCE [LARGE SCALE GENOMIC DNA]</scope>
    <source>
        <strain evidence="2">Bat1K_MPI-CBG_1</strain>
    </source>
</reference>
<name>A0A833Z542_9CHIR</name>
<evidence type="ECO:0000313" key="2">
    <source>
        <dbReference type="EMBL" id="KAF6084406.1"/>
    </source>
</evidence>
<gene>
    <name evidence="2" type="ORF">HJG60_008668</name>
</gene>
<organism evidence="2 3">
    <name type="scientific">Phyllostomus discolor</name>
    <name type="common">pale spear-nosed bat</name>
    <dbReference type="NCBI Taxonomy" id="89673"/>
    <lineage>
        <taxon>Eukaryota</taxon>
        <taxon>Metazoa</taxon>
        <taxon>Chordata</taxon>
        <taxon>Craniata</taxon>
        <taxon>Vertebrata</taxon>
        <taxon>Euteleostomi</taxon>
        <taxon>Mammalia</taxon>
        <taxon>Eutheria</taxon>
        <taxon>Laurasiatheria</taxon>
        <taxon>Chiroptera</taxon>
        <taxon>Yangochiroptera</taxon>
        <taxon>Phyllostomidae</taxon>
        <taxon>Phyllostominae</taxon>
        <taxon>Phyllostomus</taxon>
    </lineage>
</organism>
<evidence type="ECO:0000313" key="3">
    <source>
        <dbReference type="Proteomes" id="UP000664940"/>
    </source>
</evidence>
<dbReference type="AlphaFoldDB" id="A0A833Z542"/>
<evidence type="ECO:0000256" key="1">
    <source>
        <dbReference type="SAM" id="MobiDB-lite"/>
    </source>
</evidence>
<sequence>MLSFPQLTRSRTGSESLNETAYKETSFTVSSSMETRGMFLRHPINVTAAEERGTEQRYSRTCCTSRPRCPAHQAVRLPGLPGPGPRSIIPTAGLHSLMAVALLPPCLRTRTPPGGQPHHCLSSGEN</sequence>
<dbReference type="Proteomes" id="UP000664940">
    <property type="component" value="Unassembled WGS sequence"/>
</dbReference>
<proteinExistence type="predicted"/>
<dbReference type="EMBL" id="JABVXQ010000012">
    <property type="protein sequence ID" value="KAF6084406.1"/>
    <property type="molecule type" value="Genomic_DNA"/>
</dbReference>
<feature type="region of interest" description="Disordered" evidence="1">
    <location>
        <begin position="1"/>
        <end position="28"/>
    </location>
</feature>
<comment type="caution">
    <text evidence="2">The sequence shown here is derived from an EMBL/GenBank/DDBJ whole genome shotgun (WGS) entry which is preliminary data.</text>
</comment>
<accession>A0A833Z542</accession>
<protein>
    <submittedName>
        <fullName evidence="2">Uncharacterized protein</fullName>
    </submittedName>
</protein>